<organism evidence="1">
    <name type="scientific">Anguilla anguilla</name>
    <name type="common">European freshwater eel</name>
    <name type="synonym">Muraena anguilla</name>
    <dbReference type="NCBI Taxonomy" id="7936"/>
    <lineage>
        <taxon>Eukaryota</taxon>
        <taxon>Metazoa</taxon>
        <taxon>Chordata</taxon>
        <taxon>Craniata</taxon>
        <taxon>Vertebrata</taxon>
        <taxon>Euteleostomi</taxon>
        <taxon>Actinopterygii</taxon>
        <taxon>Neopterygii</taxon>
        <taxon>Teleostei</taxon>
        <taxon>Anguilliformes</taxon>
        <taxon>Anguillidae</taxon>
        <taxon>Anguilla</taxon>
    </lineage>
</organism>
<reference evidence="1" key="2">
    <citation type="journal article" date="2015" name="Fish Shellfish Immunol.">
        <title>Early steps in the European eel (Anguilla anguilla)-Vibrio vulnificus interaction in the gills: Role of the RtxA13 toxin.</title>
        <authorList>
            <person name="Callol A."/>
            <person name="Pajuelo D."/>
            <person name="Ebbesson L."/>
            <person name="Teles M."/>
            <person name="MacKenzie S."/>
            <person name="Amaro C."/>
        </authorList>
    </citation>
    <scope>NUCLEOTIDE SEQUENCE</scope>
</reference>
<reference evidence="1" key="1">
    <citation type="submission" date="2014-11" db="EMBL/GenBank/DDBJ databases">
        <authorList>
            <person name="Amaro Gonzalez C."/>
        </authorList>
    </citation>
    <scope>NUCLEOTIDE SEQUENCE</scope>
</reference>
<dbReference type="AlphaFoldDB" id="A0A0E9Q7X2"/>
<protein>
    <submittedName>
        <fullName evidence="1">Uncharacterized protein</fullName>
    </submittedName>
</protein>
<name>A0A0E9Q7X2_ANGAN</name>
<dbReference type="EMBL" id="GBXM01095945">
    <property type="protein sequence ID" value="JAH12632.1"/>
    <property type="molecule type" value="Transcribed_RNA"/>
</dbReference>
<evidence type="ECO:0000313" key="1">
    <source>
        <dbReference type="EMBL" id="JAH12632.1"/>
    </source>
</evidence>
<sequence>MTRGGVRVIRGQDITVPLTQDYISV</sequence>
<proteinExistence type="predicted"/>
<accession>A0A0E9Q7X2</accession>